<evidence type="ECO:0000313" key="2">
    <source>
        <dbReference type="Proteomes" id="UP000229081"/>
    </source>
</evidence>
<name>A0A2K8MBS4_9SPHN</name>
<dbReference type="EMBL" id="CP024923">
    <property type="protein sequence ID" value="ATY31328.1"/>
    <property type="molecule type" value="Genomic_DNA"/>
</dbReference>
<gene>
    <name evidence="1" type="ORF">CVN68_04480</name>
</gene>
<reference evidence="1 2" key="1">
    <citation type="submission" date="2017-11" db="EMBL/GenBank/DDBJ databases">
        <title>Complete genome sequence of Sphingomonas sp. Strain Cra20, a psychrotolerant potential plant growth promoting rhizobacteria.</title>
        <authorList>
            <person name="Luo Y."/>
        </authorList>
    </citation>
    <scope>NUCLEOTIDE SEQUENCE [LARGE SCALE GENOMIC DNA]</scope>
    <source>
        <strain evidence="1 2">Cra20</strain>
    </source>
</reference>
<protein>
    <submittedName>
        <fullName evidence="1">Uncharacterized protein</fullName>
    </submittedName>
</protein>
<proteinExistence type="predicted"/>
<evidence type="ECO:0000313" key="1">
    <source>
        <dbReference type="EMBL" id="ATY31328.1"/>
    </source>
</evidence>
<keyword evidence="2" id="KW-1185">Reference proteome</keyword>
<dbReference type="Proteomes" id="UP000229081">
    <property type="component" value="Chromosome"/>
</dbReference>
<organism evidence="1 2">
    <name type="scientific">Sphingomonas psychrotolerans</name>
    <dbReference type="NCBI Taxonomy" id="1327635"/>
    <lineage>
        <taxon>Bacteria</taxon>
        <taxon>Pseudomonadati</taxon>
        <taxon>Pseudomonadota</taxon>
        <taxon>Alphaproteobacteria</taxon>
        <taxon>Sphingomonadales</taxon>
        <taxon>Sphingomonadaceae</taxon>
        <taxon>Sphingomonas</taxon>
    </lineage>
</organism>
<accession>A0A2K8MBS4</accession>
<dbReference type="KEGG" id="sphc:CVN68_04480"/>
<sequence length="210" mass="22410">MPPENLDALTETSRAAEVEPRWRGYADYCGLRARGLRAEAFQVLDGFLADAADWSLAERVAFAKWVMRASGHEQRSPRVPAPLIRRLLAPAAAEQAHNEPGDAEAQLLLAVLGDPSGAQPVDRYRAAVALAPANAMIGRVFVRAVLDWTDYAQHELPCGYLGDPEEDAGLLEQAIASANAFGLGVPTADLLAHRLALARAAIAGRIPGGE</sequence>
<dbReference type="AlphaFoldDB" id="A0A2K8MBS4"/>